<reference evidence="3" key="1">
    <citation type="submission" date="2022-11" db="UniProtKB">
        <authorList>
            <consortium name="WormBaseParasite"/>
        </authorList>
    </citation>
    <scope>IDENTIFICATION</scope>
</reference>
<evidence type="ECO:0000313" key="3">
    <source>
        <dbReference type="WBParaSite" id="Minc3s06590g40036"/>
    </source>
</evidence>
<feature type="compositionally biased region" description="Basic and acidic residues" evidence="1">
    <location>
        <begin position="52"/>
        <end position="66"/>
    </location>
</feature>
<feature type="compositionally biased region" description="Acidic residues" evidence="1">
    <location>
        <begin position="201"/>
        <end position="227"/>
    </location>
</feature>
<feature type="compositionally biased region" description="Acidic residues" evidence="1">
    <location>
        <begin position="67"/>
        <end position="76"/>
    </location>
</feature>
<feature type="compositionally biased region" description="Basic and acidic residues" evidence="1">
    <location>
        <begin position="330"/>
        <end position="351"/>
    </location>
</feature>
<protein>
    <submittedName>
        <fullName evidence="3">Uncharacterized protein</fullName>
    </submittedName>
</protein>
<feature type="compositionally biased region" description="Basic and acidic residues" evidence="1">
    <location>
        <begin position="180"/>
        <end position="189"/>
    </location>
</feature>
<feature type="region of interest" description="Disordered" evidence="1">
    <location>
        <begin position="52"/>
        <end position="232"/>
    </location>
</feature>
<dbReference type="AlphaFoldDB" id="A0A914NHQ3"/>
<evidence type="ECO:0000313" key="2">
    <source>
        <dbReference type="Proteomes" id="UP000887563"/>
    </source>
</evidence>
<organism evidence="2 3">
    <name type="scientific">Meloidogyne incognita</name>
    <name type="common">Southern root-knot nematode worm</name>
    <name type="synonym">Oxyuris incognita</name>
    <dbReference type="NCBI Taxonomy" id="6306"/>
    <lineage>
        <taxon>Eukaryota</taxon>
        <taxon>Metazoa</taxon>
        <taxon>Ecdysozoa</taxon>
        <taxon>Nematoda</taxon>
        <taxon>Chromadorea</taxon>
        <taxon>Rhabditida</taxon>
        <taxon>Tylenchina</taxon>
        <taxon>Tylenchomorpha</taxon>
        <taxon>Tylenchoidea</taxon>
        <taxon>Meloidogynidae</taxon>
        <taxon>Meloidogyninae</taxon>
        <taxon>Meloidogyne</taxon>
        <taxon>Meloidogyne incognita group</taxon>
    </lineage>
</organism>
<feature type="region of interest" description="Disordered" evidence="1">
    <location>
        <begin position="265"/>
        <end position="395"/>
    </location>
</feature>
<dbReference type="Proteomes" id="UP000887563">
    <property type="component" value="Unplaced"/>
</dbReference>
<sequence>EYEENYFGPSVQEEHDTLGPDLMIVHSKSLEEVKSHGNDIIDDPWLSSFVKEQKEKEGLGAQKRETEEGEEEPLEEEPQHQIGGSLDTSPSEKRRRRSSAASVHGSTNGSLSEFERIEQEIIEGGGSAKNLNSSPQHSPEAGEGKRRKSAGKQQHQSPTREGGGSAAHRGSADSLNEFEQLEREIHEAVASEDIMMLSDIREDEEGEEVEGYELSGEEIEEEEEENDGRDYLGKELKKENNNNEVMMISSGYDSSGQTQQIELIAQQQSPESEKISQISSIERSSENLTETPLPPKQIPEKSEKDEKQEEEEEKIITNISPKPKIISEQQKSEFKGENKEDLFKQQKEIIKKQNIPSTSEKKEDFVFGGGGGGEIIVPSGGSLDKEEEEEDDNSEKTIFETVSVNSADGSEEKIVRTAITRVRDPIYSRVRFAGTEDEQQIKAILESGRIDEFELRDPEGNITRLRTVVERGEY</sequence>
<dbReference type="WBParaSite" id="Minc3s06590g40036">
    <property type="protein sequence ID" value="Minc3s06590g40036"/>
    <property type="gene ID" value="Minc3s06590g40036"/>
</dbReference>
<feature type="compositionally biased region" description="Basic and acidic residues" evidence="1">
    <location>
        <begin position="298"/>
        <end position="307"/>
    </location>
</feature>
<name>A0A914NHQ3_MELIC</name>
<feature type="compositionally biased region" description="Low complexity" evidence="1">
    <location>
        <begin position="265"/>
        <end position="282"/>
    </location>
</feature>
<accession>A0A914NHQ3</accession>
<proteinExistence type="predicted"/>
<keyword evidence="2" id="KW-1185">Reference proteome</keyword>
<evidence type="ECO:0000256" key="1">
    <source>
        <dbReference type="SAM" id="MobiDB-lite"/>
    </source>
</evidence>